<dbReference type="EC" id="2.1.1.71" evidence="2"/>
<feature type="domain" description="Methyltransferase" evidence="1">
    <location>
        <begin position="52"/>
        <end position="150"/>
    </location>
</feature>
<dbReference type="Pfam" id="PF13649">
    <property type="entry name" value="Methyltransf_25"/>
    <property type="match status" value="1"/>
</dbReference>
<dbReference type="Gene3D" id="3.40.50.150">
    <property type="entry name" value="Vaccinia Virus protein VP39"/>
    <property type="match status" value="1"/>
</dbReference>
<protein>
    <submittedName>
        <fullName evidence="2">Phosphatidylethanolamine/phosphatidyl-N-methylethanolamine N-methyltransferase</fullName>
        <ecNumber evidence="2">2.1.1.17</ecNumber>
        <ecNumber evidence="2">2.1.1.71</ecNumber>
    </submittedName>
</protein>
<keyword evidence="3" id="KW-1185">Reference proteome</keyword>
<name>A0A7W6BRG8_9HYPH</name>
<dbReference type="Proteomes" id="UP000531216">
    <property type="component" value="Unassembled WGS sequence"/>
</dbReference>
<sequence length="211" mass="23332">MDEHPLRRQADAAFIRSWLKSPLKMGAVSPSSRALGRRMAEAVPDEPADGIVVELGPGTGVVTGCLLEAGIEPERLVCLEYSPEFCTLLRARFPRVHVLQGDAYEPPAALARLLDERPLRAVVSSLPLMTRAEPERARAIARYLDLLPPGAPFIQFSYAFAPPVRAERIDAGSTVSPWIKRNLPPARVITYRRDRDTARDRALPTFVAMPK</sequence>
<comment type="caution">
    <text evidence="2">The sequence shown here is derived from an EMBL/GenBank/DDBJ whole genome shotgun (WGS) entry which is preliminary data.</text>
</comment>
<evidence type="ECO:0000259" key="1">
    <source>
        <dbReference type="Pfam" id="PF13649"/>
    </source>
</evidence>
<dbReference type="CDD" id="cd02440">
    <property type="entry name" value="AdoMet_MTases"/>
    <property type="match status" value="1"/>
</dbReference>
<keyword evidence="2" id="KW-0808">Transferase</keyword>
<gene>
    <name evidence="2" type="ORF">GGR05_002867</name>
</gene>
<keyword evidence="2" id="KW-0489">Methyltransferase</keyword>
<organism evidence="2 3">
    <name type="scientific">Aureimonas phyllosphaerae</name>
    <dbReference type="NCBI Taxonomy" id="1166078"/>
    <lineage>
        <taxon>Bacteria</taxon>
        <taxon>Pseudomonadati</taxon>
        <taxon>Pseudomonadota</taxon>
        <taxon>Alphaproteobacteria</taxon>
        <taxon>Hyphomicrobiales</taxon>
        <taxon>Aurantimonadaceae</taxon>
        <taxon>Aureimonas</taxon>
    </lineage>
</organism>
<dbReference type="GO" id="GO:0000773">
    <property type="term" value="F:phosphatidyl-N-methylethanolamine N-methyltransferase activity"/>
    <property type="evidence" value="ECO:0007669"/>
    <property type="project" value="UniProtKB-EC"/>
</dbReference>
<reference evidence="2 3" key="1">
    <citation type="submission" date="2020-08" db="EMBL/GenBank/DDBJ databases">
        <title>Genomic Encyclopedia of Type Strains, Phase IV (KMG-IV): sequencing the most valuable type-strain genomes for metagenomic binning, comparative biology and taxonomic classification.</title>
        <authorList>
            <person name="Goeker M."/>
        </authorList>
    </citation>
    <scope>NUCLEOTIDE SEQUENCE [LARGE SCALE GENOMIC DNA]</scope>
    <source>
        <strain evidence="2 3">DSM 25024</strain>
    </source>
</reference>
<dbReference type="AlphaFoldDB" id="A0A7W6BRG8"/>
<evidence type="ECO:0000313" key="3">
    <source>
        <dbReference type="Proteomes" id="UP000531216"/>
    </source>
</evidence>
<dbReference type="InterPro" id="IPR029063">
    <property type="entry name" value="SAM-dependent_MTases_sf"/>
</dbReference>
<dbReference type="EMBL" id="JACIDO010000005">
    <property type="protein sequence ID" value="MBB3936713.1"/>
    <property type="molecule type" value="Genomic_DNA"/>
</dbReference>
<dbReference type="SUPFAM" id="SSF53335">
    <property type="entry name" value="S-adenosyl-L-methionine-dependent methyltransferases"/>
    <property type="match status" value="1"/>
</dbReference>
<evidence type="ECO:0000313" key="2">
    <source>
        <dbReference type="EMBL" id="MBB3936713.1"/>
    </source>
</evidence>
<dbReference type="InterPro" id="IPR041698">
    <property type="entry name" value="Methyltransf_25"/>
</dbReference>
<dbReference type="EC" id="2.1.1.17" evidence="2"/>
<dbReference type="GO" id="GO:0004608">
    <property type="term" value="F:phosphatidylethanolamine N-methyltransferase activity"/>
    <property type="evidence" value="ECO:0007669"/>
    <property type="project" value="UniProtKB-EC"/>
</dbReference>
<dbReference type="GO" id="GO:0032259">
    <property type="term" value="P:methylation"/>
    <property type="evidence" value="ECO:0007669"/>
    <property type="project" value="UniProtKB-KW"/>
</dbReference>
<accession>A0A7W6BRG8</accession>
<dbReference type="RefSeq" id="WP_244545934.1">
    <property type="nucleotide sequence ID" value="NZ_FOOA01000005.1"/>
</dbReference>
<proteinExistence type="predicted"/>